<dbReference type="Gene3D" id="3.30.450.40">
    <property type="match status" value="1"/>
</dbReference>
<organism evidence="5 6">
    <name type="scientific">Shewanella algicola</name>
    <dbReference type="NCBI Taxonomy" id="640633"/>
    <lineage>
        <taxon>Bacteria</taxon>
        <taxon>Pseudomonadati</taxon>
        <taxon>Pseudomonadota</taxon>
        <taxon>Gammaproteobacteria</taxon>
        <taxon>Alteromonadales</taxon>
        <taxon>Shewanellaceae</taxon>
        <taxon>Shewanella</taxon>
    </lineage>
</organism>
<evidence type="ECO:0000259" key="4">
    <source>
        <dbReference type="PROSITE" id="PS50887"/>
    </source>
</evidence>
<dbReference type="PANTHER" id="PTHR45138">
    <property type="entry name" value="REGULATORY COMPONENTS OF SENSORY TRANSDUCTION SYSTEM"/>
    <property type="match status" value="1"/>
</dbReference>
<dbReference type="EC" id="2.7.7.65" evidence="2"/>
<dbReference type="InterPro" id="IPR029016">
    <property type="entry name" value="GAF-like_dom_sf"/>
</dbReference>
<dbReference type="AlphaFoldDB" id="A0A9X1ZGI8"/>
<evidence type="ECO:0000256" key="3">
    <source>
        <dbReference type="ARBA" id="ARBA00034247"/>
    </source>
</evidence>
<dbReference type="SUPFAM" id="SSF55073">
    <property type="entry name" value="Nucleotide cyclase"/>
    <property type="match status" value="1"/>
</dbReference>
<comment type="caution">
    <text evidence="5">The sequence shown here is derived from an EMBL/GenBank/DDBJ whole genome shotgun (WGS) entry which is preliminary data.</text>
</comment>
<proteinExistence type="predicted"/>
<comment type="catalytic activity">
    <reaction evidence="3">
        <text>2 GTP = 3',3'-c-di-GMP + 2 diphosphate</text>
        <dbReference type="Rhea" id="RHEA:24898"/>
        <dbReference type="ChEBI" id="CHEBI:33019"/>
        <dbReference type="ChEBI" id="CHEBI:37565"/>
        <dbReference type="ChEBI" id="CHEBI:58805"/>
        <dbReference type="EC" id="2.7.7.65"/>
    </reaction>
</comment>
<name>A0A9X1ZGI8_9GAMM</name>
<sequence length="402" mass="44990">MLIFLVIILLVATIVIYLVVVKHLKEVTSLRHTRDRHETINKITKSINAGMSSDKIIEIALKEIFIKFPHYRVSYATVSAQGLLSIKDCCTPENMPNIQGLNADLSVADDYLKALLELKVLAISDVMNDNRLTPLRGELMVGKTLAILDIPISHNDGFVGLFCMDAEAVHVWSEHEVNMLIDTAGYLEIAISQAEHLSQQDEMALQMENYNKSLEAEVLERTQELQEAKHKAEQLSMTDELTKLPNRRAFFAMSEKLHSQAKRNNHTFSILMLDIDDFKKINDDYGHEGGDAALISMGKILLSTLRNTDVVARIGGEEFVFLLTDTDLDGAIQFAKRLRILVEDNSMSTANGIIRFTVSIGVAEFYNKEDSLQATLSRADSALYIAKANGRNRVVSQPQIKP</sequence>
<dbReference type="SUPFAM" id="SSF55781">
    <property type="entry name" value="GAF domain-like"/>
    <property type="match status" value="1"/>
</dbReference>
<evidence type="ECO:0000256" key="1">
    <source>
        <dbReference type="ARBA" id="ARBA00001946"/>
    </source>
</evidence>
<reference evidence="5" key="1">
    <citation type="submission" date="2022-01" db="EMBL/GenBank/DDBJ databases">
        <title>Whole genome-based taxonomy of the Shewanellaceae.</title>
        <authorList>
            <person name="Martin-Rodriguez A.J."/>
        </authorList>
    </citation>
    <scope>NUCLEOTIDE SEQUENCE</scope>
    <source>
        <strain evidence="5">DSM 23803</strain>
    </source>
</reference>
<dbReference type="FunFam" id="3.30.70.270:FF:000001">
    <property type="entry name" value="Diguanylate cyclase domain protein"/>
    <property type="match status" value="1"/>
</dbReference>
<dbReference type="SMART" id="SM00267">
    <property type="entry name" value="GGDEF"/>
    <property type="match status" value="1"/>
</dbReference>
<evidence type="ECO:0000313" key="6">
    <source>
        <dbReference type="Proteomes" id="UP001139408"/>
    </source>
</evidence>
<dbReference type="EMBL" id="JAKILJ010000033">
    <property type="protein sequence ID" value="MCL1106408.1"/>
    <property type="molecule type" value="Genomic_DNA"/>
</dbReference>
<evidence type="ECO:0000313" key="5">
    <source>
        <dbReference type="EMBL" id="MCL1106408.1"/>
    </source>
</evidence>
<dbReference type="GO" id="GO:0052621">
    <property type="term" value="F:diguanylate cyclase activity"/>
    <property type="evidence" value="ECO:0007669"/>
    <property type="project" value="UniProtKB-EC"/>
</dbReference>
<dbReference type="InterPro" id="IPR029787">
    <property type="entry name" value="Nucleotide_cyclase"/>
</dbReference>
<gene>
    <name evidence="5" type="ORF">L2749_14265</name>
</gene>
<dbReference type="PANTHER" id="PTHR45138:SF9">
    <property type="entry name" value="DIGUANYLATE CYCLASE DGCM-RELATED"/>
    <property type="match status" value="1"/>
</dbReference>
<feature type="domain" description="GGDEF" evidence="4">
    <location>
        <begin position="266"/>
        <end position="399"/>
    </location>
</feature>
<dbReference type="Proteomes" id="UP001139408">
    <property type="component" value="Unassembled WGS sequence"/>
</dbReference>
<dbReference type="GO" id="GO:1902201">
    <property type="term" value="P:negative regulation of bacterial-type flagellum-dependent cell motility"/>
    <property type="evidence" value="ECO:0007669"/>
    <property type="project" value="TreeGrafter"/>
</dbReference>
<dbReference type="Gene3D" id="3.30.70.270">
    <property type="match status" value="1"/>
</dbReference>
<accession>A0A9X1ZGI8</accession>
<dbReference type="NCBIfam" id="TIGR00254">
    <property type="entry name" value="GGDEF"/>
    <property type="match status" value="1"/>
</dbReference>
<dbReference type="GO" id="GO:0005886">
    <property type="term" value="C:plasma membrane"/>
    <property type="evidence" value="ECO:0007669"/>
    <property type="project" value="TreeGrafter"/>
</dbReference>
<comment type="cofactor">
    <cofactor evidence="1">
        <name>Mg(2+)</name>
        <dbReference type="ChEBI" id="CHEBI:18420"/>
    </cofactor>
</comment>
<evidence type="ECO:0000256" key="2">
    <source>
        <dbReference type="ARBA" id="ARBA00012528"/>
    </source>
</evidence>
<protein>
    <recommendedName>
        <fullName evidence="2">diguanylate cyclase</fullName>
        <ecNumber evidence="2">2.7.7.65</ecNumber>
    </recommendedName>
</protein>
<dbReference type="InterPro" id="IPR043128">
    <property type="entry name" value="Rev_trsase/Diguanyl_cyclase"/>
</dbReference>
<dbReference type="GO" id="GO:0043709">
    <property type="term" value="P:cell adhesion involved in single-species biofilm formation"/>
    <property type="evidence" value="ECO:0007669"/>
    <property type="project" value="TreeGrafter"/>
</dbReference>
<dbReference type="PROSITE" id="PS50887">
    <property type="entry name" value="GGDEF"/>
    <property type="match status" value="1"/>
</dbReference>
<dbReference type="InterPro" id="IPR050469">
    <property type="entry name" value="Diguanylate_Cyclase"/>
</dbReference>
<dbReference type="Pfam" id="PF00990">
    <property type="entry name" value="GGDEF"/>
    <property type="match status" value="1"/>
</dbReference>
<dbReference type="CDD" id="cd01949">
    <property type="entry name" value="GGDEF"/>
    <property type="match status" value="1"/>
</dbReference>
<dbReference type="RefSeq" id="WP_188925786.1">
    <property type="nucleotide sequence ID" value="NZ_BMQI01000031.1"/>
</dbReference>
<keyword evidence="6" id="KW-1185">Reference proteome</keyword>
<dbReference type="InterPro" id="IPR000160">
    <property type="entry name" value="GGDEF_dom"/>
</dbReference>